<dbReference type="Pfam" id="PF00892">
    <property type="entry name" value="EamA"/>
    <property type="match status" value="1"/>
</dbReference>
<evidence type="ECO:0000313" key="4">
    <source>
        <dbReference type="EMBL" id="SEG40442.1"/>
    </source>
</evidence>
<accession>A0A1H5ZWB5</accession>
<dbReference type="GeneID" id="39858371"/>
<dbReference type="KEGG" id="hlm:DV707_09730"/>
<protein>
    <submittedName>
        <fullName evidence="3">Multidrug transporter</fullName>
    </submittedName>
    <submittedName>
        <fullName evidence="4">Transporter family protein</fullName>
    </submittedName>
</protein>
<dbReference type="RefSeq" id="WP_103992001.1">
    <property type="nucleotide sequence ID" value="NZ_CP031311.1"/>
</dbReference>
<evidence type="ECO:0000313" key="6">
    <source>
        <dbReference type="Proteomes" id="UP000296733"/>
    </source>
</evidence>
<evidence type="ECO:0000259" key="2">
    <source>
        <dbReference type="Pfam" id="PF00892"/>
    </source>
</evidence>
<feature type="transmembrane region" description="Helical" evidence="1">
    <location>
        <begin position="39"/>
        <end position="56"/>
    </location>
</feature>
<dbReference type="GO" id="GO:0016020">
    <property type="term" value="C:membrane"/>
    <property type="evidence" value="ECO:0007669"/>
    <property type="project" value="InterPro"/>
</dbReference>
<proteinExistence type="predicted"/>
<keyword evidence="1" id="KW-0812">Transmembrane</keyword>
<keyword evidence="1" id="KW-1133">Transmembrane helix</keyword>
<dbReference type="AlphaFoldDB" id="A0A1H5ZWB5"/>
<dbReference type="EMBL" id="CP031311">
    <property type="protein sequence ID" value="QCC48928.1"/>
    <property type="molecule type" value="Genomic_DNA"/>
</dbReference>
<reference evidence="4 5" key="1">
    <citation type="submission" date="2016-10" db="EMBL/GenBank/DDBJ databases">
        <authorList>
            <person name="de Groot N.N."/>
        </authorList>
    </citation>
    <scope>NUCLEOTIDE SEQUENCE [LARGE SCALE GENOMIC DNA]</scope>
    <source>
        <strain evidence="4 5">CGMCC 1.10331</strain>
    </source>
</reference>
<dbReference type="Proteomes" id="UP000236740">
    <property type="component" value="Unassembled WGS sequence"/>
</dbReference>
<feature type="domain" description="EamA" evidence="2">
    <location>
        <begin position="4"/>
        <end position="139"/>
    </location>
</feature>
<dbReference type="Gene3D" id="1.10.3730.20">
    <property type="match status" value="1"/>
</dbReference>
<dbReference type="Proteomes" id="UP000296733">
    <property type="component" value="Chromosome"/>
</dbReference>
<keyword evidence="5" id="KW-1185">Reference proteome</keyword>
<evidence type="ECO:0000313" key="3">
    <source>
        <dbReference type="EMBL" id="QCC48928.1"/>
    </source>
</evidence>
<dbReference type="InterPro" id="IPR037185">
    <property type="entry name" value="EmrE-like"/>
</dbReference>
<dbReference type="OrthoDB" id="156473at2157"/>
<feature type="transmembrane region" description="Helical" evidence="1">
    <location>
        <begin position="68"/>
        <end position="88"/>
    </location>
</feature>
<evidence type="ECO:0000256" key="1">
    <source>
        <dbReference type="SAM" id="Phobius"/>
    </source>
</evidence>
<feature type="transmembrane region" description="Helical" evidence="1">
    <location>
        <begin position="94"/>
        <end position="116"/>
    </location>
</feature>
<name>A0A1H5ZWB5_9EURY</name>
<dbReference type="SUPFAM" id="SSF103481">
    <property type="entry name" value="Multidrug resistance efflux transporter EmrE"/>
    <property type="match status" value="1"/>
</dbReference>
<sequence length="141" mass="14740">MSYLPWAILALVAYSLVAPFMRVATTGTAQIPSNVATMMTNTILVVLTAGIVLYNGEDALGYVTHPKVGYVVLAGVCLTVGILAYYRALSLGPVSVVSPIFGMFLVLSSILGIAFLNESVSARKLLGIGLGVVAVYLVSVE</sequence>
<dbReference type="InterPro" id="IPR000620">
    <property type="entry name" value="EamA_dom"/>
</dbReference>
<evidence type="ECO:0000313" key="5">
    <source>
        <dbReference type="Proteomes" id="UP000236740"/>
    </source>
</evidence>
<reference evidence="3 6" key="2">
    <citation type="journal article" date="2019" name="Nat. Commun.">
        <title>A new type of DNA phosphorothioation-based antiviral system in archaea.</title>
        <authorList>
            <person name="Xiong L."/>
            <person name="Liu S."/>
            <person name="Chen S."/>
            <person name="Xiao Y."/>
            <person name="Zhu B."/>
            <person name="Gao Y."/>
            <person name="Zhang Y."/>
            <person name="Chen B."/>
            <person name="Luo J."/>
            <person name="Deng Z."/>
            <person name="Chen X."/>
            <person name="Wang L."/>
            <person name="Chen S."/>
        </authorList>
    </citation>
    <scope>NUCLEOTIDE SEQUENCE [LARGE SCALE GENOMIC DNA]</scope>
    <source>
        <strain evidence="3 6">CGMCC 1.10331</strain>
    </source>
</reference>
<keyword evidence="1" id="KW-0472">Membrane</keyword>
<organism evidence="4 5">
    <name type="scientific">Halobellus limi</name>
    <dbReference type="NCBI Taxonomy" id="699433"/>
    <lineage>
        <taxon>Archaea</taxon>
        <taxon>Methanobacteriati</taxon>
        <taxon>Methanobacteriota</taxon>
        <taxon>Stenosarchaea group</taxon>
        <taxon>Halobacteria</taxon>
        <taxon>Halobacteriales</taxon>
        <taxon>Haloferacaceae</taxon>
        <taxon>Halobellus</taxon>
    </lineage>
</organism>
<dbReference type="EMBL" id="FNVN01000002">
    <property type="protein sequence ID" value="SEG40442.1"/>
    <property type="molecule type" value="Genomic_DNA"/>
</dbReference>
<gene>
    <name evidence="3" type="ORF">DV707_09730</name>
    <name evidence="4" type="ORF">SAMN04488133_2211</name>
</gene>